<sequence>VPEKSLSDSDMTKPKNHSSFHTYIVSPVQAFFQITSKSSNQNRLDILIPSIPTPSIPNVLSNIEPAVSAVSSAVTNAANTASNTAGDIAAVAP</sequence>
<evidence type="ECO:0000313" key="1">
    <source>
        <dbReference type="EMBL" id="CAG8837576.1"/>
    </source>
</evidence>
<accession>A0ACA9SEU2</accession>
<keyword evidence="2" id="KW-1185">Reference proteome</keyword>
<dbReference type="EMBL" id="CAJVQC010118065">
    <property type="protein sequence ID" value="CAG8837576.1"/>
    <property type="molecule type" value="Genomic_DNA"/>
</dbReference>
<name>A0ACA9SEU2_9GLOM</name>
<protein>
    <submittedName>
        <fullName evidence="1">28475_t:CDS:1</fullName>
    </submittedName>
</protein>
<organism evidence="1 2">
    <name type="scientific">Racocetra persica</name>
    <dbReference type="NCBI Taxonomy" id="160502"/>
    <lineage>
        <taxon>Eukaryota</taxon>
        <taxon>Fungi</taxon>
        <taxon>Fungi incertae sedis</taxon>
        <taxon>Mucoromycota</taxon>
        <taxon>Glomeromycotina</taxon>
        <taxon>Glomeromycetes</taxon>
        <taxon>Diversisporales</taxon>
        <taxon>Gigasporaceae</taxon>
        <taxon>Racocetra</taxon>
    </lineage>
</organism>
<dbReference type="Proteomes" id="UP000789920">
    <property type="component" value="Unassembled WGS sequence"/>
</dbReference>
<reference evidence="1" key="1">
    <citation type="submission" date="2021-06" db="EMBL/GenBank/DDBJ databases">
        <authorList>
            <person name="Kallberg Y."/>
            <person name="Tangrot J."/>
            <person name="Rosling A."/>
        </authorList>
    </citation>
    <scope>NUCLEOTIDE SEQUENCE</scope>
    <source>
        <strain evidence="1">MA461A</strain>
    </source>
</reference>
<feature type="non-terminal residue" evidence="1">
    <location>
        <position position="93"/>
    </location>
</feature>
<feature type="non-terminal residue" evidence="1">
    <location>
        <position position="1"/>
    </location>
</feature>
<evidence type="ECO:0000313" key="2">
    <source>
        <dbReference type="Proteomes" id="UP000789920"/>
    </source>
</evidence>
<gene>
    <name evidence="1" type="ORF">RPERSI_LOCUS30355</name>
</gene>
<comment type="caution">
    <text evidence="1">The sequence shown here is derived from an EMBL/GenBank/DDBJ whole genome shotgun (WGS) entry which is preliminary data.</text>
</comment>
<proteinExistence type="predicted"/>